<dbReference type="PANTHER" id="PTHR12181">
    <property type="entry name" value="LIPIN"/>
    <property type="match status" value="1"/>
</dbReference>
<name>A0A427A5U3_ENSVE</name>
<keyword evidence="1" id="KW-0812">Transmembrane</keyword>
<evidence type="ECO:0000313" key="4">
    <source>
        <dbReference type="EMBL" id="RRT71553.1"/>
    </source>
</evidence>
<reference evidence="4 5" key="1">
    <citation type="journal article" date="2014" name="Agronomy (Basel)">
        <title>A Draft Genome Sequence for Ensete ventricosum, the Drought-Tolerant Tree Against Hunger.</title>
        <authorList>
            <person name="Harrison J."/>
            <person name="Moore K.A."/>
            <person name="Paszkiewicz K."/>
            <person name="Jones T."/>
            <person name="Grant M."/>
            <person name="Ambacheew D."/>
            <person name="Muzemil S."/>
            <person name="Studholme D.J."/>
        </authorList>
    </citation>
    <scope>NUCLEOTIDE SEQUENCE [LARGE SCALE GENOMIC DNA]</scope>
</reference>
<dbReference type="InterPro" id="IPR013209">
    <property type="entry name" value="LNS2"/>
</dbReference>
<proteinExistence type="predicted"/>
<gene>
    <name evidence="4" type="ORF">B296_00034547</name>
</gene>
<keyword evidence="1" id="KW-1133">Transmembrane helix</keyword>
<keyword evidence="1" id="KW-0472">Membrane</keyword>
<dbReference type="PANTHER" id="PTHR12181:SF12">
    <property type="entry name" value="PHOSPHATIDATE PHOSPHATASE"/>
    <property type="match status" value="1"/>
</dbReference>
<evidence type="ECO:0000259" key="3">
    <source>
        <dbReference type="Pfam" id="PF16876"/>
    </source>
</evidence>
<dbReference type="Proteomes" id="UP000287651">
    <property type="component" value="Unassembled WGS sequence"/>
</dbReference>
<dbReference type="EMBL" id="AMZH03003676">
    <property type="protein sequence ID" value="RRT71553.1"/>
    <property type="molecule type" value="Genomic_DNA"/>
</dbReference>
<comment type="caution">
    <text evidence="4">The sequence shown here is derived from an EMBL/GenBank/DDBJ whole genome shotgun (WGS) entry which is preliminary data.</text>
</comment>
<feature type="domain" description="Lipin/Ned1/Smp2 (LNS2)" evidence="2">
    <location>
        <begin position="170"/>
        <end position="256"/>
    </location>
</feature>
<dbReference type="Pfam" id="PF08235">
    <property type="entry name" value="LNS2"/>
    <property type="match status" value="1"/>
</dbReference>
<feature type="transmembrane region" description="Helical" evidence="1">
    <location>
        <begin position="204"/>
        <end position="226"/>
    </location>
</feature>
<organism evidence="4 5">
    <name type="scientific">Ensete ventricosum</name>
    <name type="common">Abyssinian banana</name>
    <name type="synonym">Musa ensete</name>
    <dbReference type="NCBI Taxonomy" id="4639"/>
    <lineage>
        <taxon>Eukaryota</taxon>
        <taxon>Viridiplantae</taxon>
        <taxon>Streptophyta</taxon>
        <taxon>Embryophyta</taxon>
        <taxon>Tracheophyta</taxon>
        <taxon>Spermatophyta</taxon>
        <taxon>Magnoliopsida</taxon>
        <taxon>Liliopsida</taxon>
        <taxon>Zingiberales</taxon>
        <taxon>Musaceae</taxon>
        <taxon>Ensete</taxon>
    </lineage>
</organism>
<dbReference type="Pfam" id="PF16876">
    <property type="entry name" value="Lipin_mid"/>
    <property type="match status" value="1"/>
</dbReference>
<sequence length="257" mass="28206">MEIYPNDFLCCMLRAELSLCKQLLFEGMGAGAARQVFDAEKVNLEQFSALGPSLLKNEKLVVRIGDRYFPWNAAAPIILGMVCFGQEIILEPQGMIPVDGDEGKNGASRSITPSRGSWLWPFLKRSKTISNANATSKGNEIDVDLASQRTGNMTQQSDMLQAKNSKKVQSLTPTSDEIASLNLKEGQNVVTFSFSTPVLGSQQVLPVFVSSFIMYFVANYLLCSILHRSDVLGQFMPLVGIDWSQTGVAHLFSAIKV</sequence>
<dbReference type="InterPro" id="IPR026058">
    <property type="entry name" value="LIPIN"/>
</dbReference>
<dbReference type="GO" id="GO:0008195">
    <property type="term" value="F:phosphatidate phosphatase activity"/>
    <property type="evidence" value="ECO:0007669"/>
    <property type="project" value="TreeGrafter"/>
</dbReference>
<protein>
    <recommendedName>
        <fullName evidence="6">Lipin middle domain-containing protein</fullName>
    </recommendedName>
</protein>
<accession>A0A427A5U3</accession>
<evidence type="ECO:0000313" key="5">
    <source>
        <dbReference type="Proteomes" id="UP000287651"/>
    </source>
</evidence>
<evidence type="ECO:0000259" key="2">
    <source>
        <dbReference type="Pfam" id="PF08235"/>
    </source>
</evidence>
<feature type="domain" description="Lipin middle" evidence="3">
    <location>
        <begin position="16"/>
        <end position="98"/>
    </location>
</feature>
<evidence type="ECO:0000256" key="1">
    <source>
        <dbReference type="SAM" id="Phobius"/>
    </source>
</evidence>
<evidence type="ECO:0008006" key="6">
    <source>
        <dbReference type="Google" id="ProtNLM"/>
    </source>
</evidence>
<dbReference type="AlphaFoldDB" id="A0A427A5U3"/>
<dbReference type="InterPro" id="IPR031703">
    <property type="entry name" value="Lipin_mid"/>
</dbReference>